<name>A0ACB8RI89_9AGAM</name>
<keyword evidence="2" id="KW-1185">Reference proteome</keyword>
<protein>
    <submittedName>
        <fullName evidence="1">Uncharacterized protein</fullName>
    </submittedName>
</protein>
<evidence type="ECO:0000313" key="1">
    <source>
        <dbReference type="EMBL" id="KAI0043238.1"/>
    </source>
</evidence>
<sequence length="640" mass="70038">MLRATDLPPHARASFATAARLLSCLVTESLLRALYVPLDSPGCVGVCVVLSGPASAKAPTAYTADDVLVLVPLRHVPVFKHDSDATDARGRDIALLDPLDMLPLVLQVRQGRDALDRSEAREKLVSDVVGALDAAGWGLGKAVNLVALEDSVELWHTYARSIELEAAMAADIASELASAVKWQTYSYEHPAQAPLFDSPSIDWEQSIVEGHPTHPMHKTRHFLHPIPPIEPGDYDLYSPRIRLAALPRESLKITGDFEQLLLPVLECASKNAGAPLEIPEGHVVVPVHELQVRHIRAKFSEAVIYPEAFHVPARAQQSIRSVVLSDALHETHLKLGVGIKLTSAVRTISPASAYLGPRFSAQVVPALRIDPAILTVAKELASVVHAHPDGEVAKHCAAIVRECHENGSEARGERLIVCTSLVESGHAGVESGVPSVVRVFGLDTEEKRIAWLDSFVQLFFAAFLPQVLHNGVAFEAHPQNTVARFSLAAPHKLLGFIIRDFGGLRVHPPTLLASTGVALDVAPGHSIIAETLDDVYTRMYHTMIHNHLQQLIRVLELHYNGKGWDVVRARLRQAVPRGHALERVWLSEDAKTLPGKCFMRMRMVGAYRHHLHAPFPNLLHYMGTSRKADEDSQHSHAVQG</sequence>
<comment type="caution">
    <text evidence="1">The sequence shown here is derived from an EMBL/GenBank/DDBJ whole genome shotgun (WGS) entry which is preliminary data.</text>
</comment>
<organism evidence="1 2">
    <name type="scientific">Auriscalpium vulgare</name>
    <dbReference type="NCBI Taxonomy" id="40419"/>
    <lineage>
        <taxon>Eukaryota</taxon>
        <taxon>Fungi</taxon>
        <taxon>Dikarya</taxon>
        <taxon>Basidiomycota</taxon>
        <taxon>Agaricomycotina</taxon>
        <taxon>Agaricomycetes</taxon>
        <taxon>Russulales</taxon>
        <taxon>Auriscalpiaceae</taxon>
        <taxon>Auriscalpium</taxon>
    </lineage>
</organism>
<proteinExistence type="predicted"/>
<evidence type="ECO:0000313" key="2">
    <source>
        <dbReference type="Proteomes" id="UP000814033"/>
    </source>
</evidence>
<dbReference type="EMBL" id="MU276027">
    <property type="protein sequence ID" value="KAI0043238.1"/>
    <property type="molecule type" value="Genomic_DNA"/>
</dbReference>
<dbReference type="Proteomes" id="UP000814033">
    <property type="component" value="Unassembled WGS sequence"/>
</dbReference>
<accession>A0ACB8RI89</accession>
<gene>
    <name evidence="1" type="ORF">FA95DRAFT_426185</name>
</gene>
<reference evidence="1" key="2">
    <citation type="journal article" date="2022" name="New Phytol.">
        <title>Evolutionary transition to the ectomycorrhizal habit in the genomes of a hyperdiverse lineage of mushroom-forming fungi.</title>
        <authorList>
            <person name="Looney B."/>
            <person name="Miyauchi S."/>
            <person name="Morin E."/>
            <person name="Drula E."/>
            <person name="Courty P.E."/>
            <person name="Kohler A."/>
            <person name="Kuo A."/>
            <person name="LaButti K."/>
            <person name="Pangilinan J."/>
            <person name="Lipzen A."/>
            <person name="Riley R."/>
            <person name="Andreopoulos W."/>
            <person name="He G."/>
            <person name="Johnson J."/>
            <person name="Nolan M."/>
            <person name="Tritt A."/>
            <person name="Barry K.W."/>
            <person name="Grigoriev I.V."/>
            <person name="Nagy L.G."/>
            <person name="Hibbett D."/>
            <person name="Henrissat B."/>
            <person name="Matheny P.B."/>
            <person name="Labbe J."/>
            <person name="Martin F.M."/>
        </authorList>
    </citation>
    <scope>NUCLEOTIDE SEQUENCE</scope>
    <source>
        <strain evidence="1">FP105234-sp</strain>
    </source>
</reference>
<reference evidence="1" key="1">
    <citation type="submission" date="2021-02" db="EMBL/GenBank/DDBJ databases">
        <authorList>
            <consortium name="DOE Joint Genome Institute"/>
            <person name="Ahrendt S."/>
            <person name="Looney B.P."/>
            <person name="Miyauchi S."/>
            <person name="Morin E."/>
            <person name="Drula E."/>
            <person name="Courty P.E."/>
            <person name="Chicoki N."/>
            <person name="Fauchery L."/>
            <person name="Kohler A."/>
            <person name="Kuo A."/>
            <person name="Labutti K."/>
            <person name="Pangilinan J."/>
            <person name="Lipzen A."/>
            <person name="Riley R."/>
            <person name="Andreopoulos W."/>
            <person name="He G."/>
            <person name="Johnson J."/>
            <person name="Barry K.W."/>
            <person name="Grigoriev I.V."/>
            <person name="Nagy L."/>
            <person name="Hibbett D."/>
            <person name="Henrissat B."/>
            <person name="Matheny P.B."/>
            <person name="Labbe J."/>
            <person name="Martin F."/>
        </authorList>
    </citation>
    <scope>NUCLEOTIDE SEQUENCE</scope>
    <source>
        <strain evidence="1">FP105234-sp</strain>
    </source>
</reference>